<evidence type="ECO:0000256" key="10">
    <source>
        <dbReference type="ARBA" id="ARBA00031323"/>
    </source>
</evidence>
<evidence type="ECO:0000256" key="8">
    <source>
        <dbReference type="ARBA" id="ARBA00022691"/>
    </source>
</evidence>
<name>A0A229SLP0_9PSEU</name>
<dbReference type="InterPro" id="IPR000682">
    <property type="entry name" value="PCMT"/>
</dbReference>
<dbReference type="SUPFAM" id="SSF53335">
    <property type="entry name" value="S-adenosyl-L-methionine-dependent methyltransferases"/>
    <property type="match status" value="1"/>
</dbReference>
<keyword evidence="6 12" id="KW-0489">Methyltransferase</keyword>
<evidence type="ECO:0000256" key="4">
    <source>
        <dbReference type="ARBA" id="ARBA00013346"/>
    </source>
</evidence>
<comment type="subcellular location">
    <subcellularLocation>
        <location evidence="1">Cytoplasm</location>
    </subcellularLocation>
</comment>
<reference evidence="13" key="1">
    <citation type="submission" date="2017-07" db="EMBL/GenBank/DDBJ databases">
        <title>Comparative genome mining reveals phylogenetic distribution patterns of secondary metabolites in Amycolatopsis.</title>
        <authorList>
            <person name="Adamek M."/>
            <person name="Alanjary M."/>
            <person name="Sales-Ortells H."/>
            <person name="Goodfellow M."/>
            <person name="Bull A.T."/>
            <person name="Kalinowski J."/>
            <person name="Ziemert N."/>
        </authorList>
    </citation>
    <scope>NUCLEOTIDE SEQUENCE [LARGE SCALE GENOMIC DNA]</scope>
    <source>
        <strain evidence="13">H5</strain>
    </source>
</reference>
<dbReference type="EC" id="2.1.1.77" evidence="3"/>
<dbReference type="InterPro" id="IPR029063">
    <property type="entry name" value="SAM-dependent_MTases_sf"/>
</dbReference>
<evidence type="ECO:0000256" key="6">
    <source>
        <dbReference type="ARBA" id="ARBA00022603"/>
    </source>
</evidence>
<evidence type="ECO:0000256" key="1">
    <source>
        <dbReference type="ARBA" id="ARBA00004496"/>
    </source>
</evidence>
<dbReference type="RefSeq" id="WP_093954020.1">
    <property type="nucleotide sequence ID" value="NZ_NMUL01000077.1"/>
</dbReference>
<protein>
    <recommendedName>
        <fullName evidence="4">Protein-L-isoaspartate O-methyltransferase</fullName>
        <ecNumber evidence="3">2.1.1.77</ecNumber>
    </recommendedName>
    <alternativeName>
        <fullName evidence="11">L-isoaspartyl protein carboxyl methyltransferase</fullName>
    </alternativeName>
    <alternativeName>
        <fullName evidence="9">Protein L-isoaspartyl methyltransferase</fullName>
    </alternativeName>
    <alternativeName>
        <fullName evidence="10">Protein-beta-aspartate methyltransferase</fullName>
    </alternativeName>
</protein>
<dbReference type="PANTHER" id="PTHR11579">
    <property type="entry name" value="PROTEIN-L-ISOASPARTATE O-METHYLTRANSFERASE"/>
    <property type="match status" value="1"/>
</dbReference>
<keyword evidence="13" id="KW-1185">Reference proteome</keyword>
<gene>
    <name evidence="12" type="primary">fxlM</name>
    <name evidence="12" type="ORF">CF165_46570</name>
</gene>
<evidence type="ECO:0000313" key="13">
    <source>
        <dbReference type="Proteomes" id="UP000215199"/>
    </source>
</evidence>
<evidence type="ECO:0000256" key="9">
    <source>
        <dbReference type="ARBA" id="ARBA00030757"/>
    </source>
</evidence>
<sequence>MTTARDVDTNAAPRADELRTAMVAALREMGAIQTEPVADVFRTVERHLFAPDAPLEMVYAANSAVVTKRDEAGLAISSLSAAHIQAVMLEQAQIRPGMRVLEVGSGGCNAAYLTKLVGPAGQVTSVDIDPDIVASAKAHLAAAGYDQVNVVLADAENGVPDHAPYDRVIVTAGAWDLPPAWSDQLNGGGQIVVPFRVRGLTRTVAFERDGDHLTSRDYRLCGFVPMQGIGAHTERRVPLDGDEVVLRVDEDKALDVDSLAAALRSPRLELWSGVEFDQVDELDFWIGTHAPVFGLLTAQDGPIECGLVAPSAKRGVPTLVRGGSFAYRTKRPIDGTDTFETGVYAHGPDARAVAEEYVELLRRWDRDHRGRRGAVIEAYPAGTPSTALPQGCVVDKKHTRVVISWPRTQAS</sequence>
<keyword evidence="7 12" id="KW-0808">Transferase</keyword>
<comment type="similarity">
    <text evidence="2">Belongs to the methyltransferase superfamily. L-isoaspartyl/D-aspartyl protein methyltransferase family.</text>
</comment>
<evidence type="ECO:0000256" key="3">
    <source>
        <dbReference type="ARBA" id="ARBA00011890"/>
    </source>
</evidence>
<dbReference type="GO" id="GO:0032259">
    <property type="term" value="P:methylation"/>
    <property type="evidence" value="ECO:0007669"/>
    <property type="project" value="UniProtKB-KW"/>
</dbReference>
<keyword evidence="8" id="KW-0949">S-adenosyl-L-methionine</keyword>
<evidence type="ECO:0000256" key="11">
    <source>
        <dbReference type="ARBA" id="ARBA00031350"/>
    </source>
</evidence>
<dbReference type="GO" id="GO:0005737">
    <property type="term" value="C:cytoplasm"/>
    <property type="evidence" value="ECO:0007669"/>
    <property type="project" value="UniProtKB-SubCell"/>
</dbReference>
<dbReference type="CDD" id="cd02440">
    <property type="entry name" value="AdoMet_MTases"/>
    <property type="match status" value="1"/>
</dbReference>
<dbReference type="Proteomes" id="UP000215199">
    <property type="component" value="Unassembled WGS sequence"/>
</dbReference>
<proteinExistence type="inferred from homology"/>
<dbReference type="EMBL" id="NMUL01000077">
    <property type="protein sequence ID" value="OXM59664.1"/>
    <property type="molecule type" value="Genomic_DNA"/>
</dbReference>
<dbReference type="Pfam" id="PF01135">
    <property type="entry name" value="PCMT"/>
    <property type="match status" value="1"/>
</dbReference>
<comment type="caution">
    <text evidence="12">The sequence shown here is derived from an EMBL/GenBank/DDBJ whole genome shotgun (WGS) entry which is preliminary data.</text>
</comment>
<dbReference type="OrthoDB" id="4035289at2"/>
<accession>A0A229SLP0</accession>
<dbReference type="InterPro" id="IPR027573">
    <property type="entry name" value="Methyltran_FxLD"/>
</dbReference>
<dbReference type="NCBIfam" id="TIGR04364">
    <property type="entry name" value="methyltran_FxLD"/>
    <property type="match status" value="1"/>
</dbReference>
<dbReference type="GO" id="GO:0004719">
    <property type="term" value="F:protein-L-isoaspartate (D-aspartate) O-methyltransferase activity"/>
    <property type="evidence" value="ECO:0007669"/>
    <property type="project" value="UniProtKB-EC"/>
</dbReference>
<evidence type="ECO:0000313" key="12">
    <source>
        <dbReference type="EMBL" id="OXM59664.1"/>
    </source>
</evidence>
<evidence type="ECO:0000256" key="5">
    <source>
        <dbReference type="ARBA" id="ARBA00022490"/>
    </source>
</evidence>
<dbReference type="PANTHER" id="PTHR11579:SF0">
    <property type="entry name" value="PROTEIN-L-ISOASPARTATE(D-ASPARTATE) O-METHYLTRANSFERASE"/>
    <property type="match status" value="1"/>
</dbReference>
<evidence type="ECO:0000256" key="7">
    <source>
        <dbReference type="ARBA" id="ARBA00022679"/>
    </source>
</evidence>
<dbReference type="AlphaFoldDB" id="A0A229SLP0"/>
<evidence type="ECO:0000256" key="2">
    <source>
        <dbReference type="ARBA" id="ARBA00005369"/>
    </source>
</evidence>
<organism evidence="12 13">
    <name type="scientific">Amycolatopsis vastitatis</name>
    <dbReference type="NCBI Taxonomy" id="1905142"/>
    <lineage>
        <taxon>Bacteria</taxon>
        <taxon>Bacillati</taxon>
        <taxon>Actinomycetota</taxon>
        <taxon>Actinomycetes</taxon>
        <taxon>Pseudonocardiales</taxon>
        <taxon>Pseudonocardiaceae</taxon>
        <taxon>Amycolatopsis</taxon>
    </lineage>
</organism>
<dbReference type="Gene3D" id="3.40.50.150">
    <property type="entry name" value="Vaccinia Virus protein VP39"/>
    <property type="match status" value="1"/>
</dbReference>
<keyword evidence="5" id="KW-0963">Cytoplasm</keyword>